<proteinExistence type="predicted"/>
<dbReference type="AlphaFoldDB" id="A0A1V8SUH6"/>
<sequence length="380" mass="43741">MVHIETRKGKCETYDEDEQSSYWMLGIGTRKSIYYVKDYEDYLDRYGYAYKRSLRKAQLFELTTRCQRDLPSYMKYDLEELVQFARARGLISGSRIVAAKHRAKLEAALERADDNATFRRFFDLPAELRTIVYGHYCAGLTLPILPRTPAGPVLPPLLRASRQVYQESRPVYYECTRFPIFCSITTGSGSPQGRGRYCQPVLADTKERRLFRPKHFRLYLHLYVDGHDLMLFWRKWWARPSAYISLDIDLVNTVRHVTLHEKRDRGYVAAAQTQALTDTLLAGLEHVASDVSRRRETADCEGAQSADKGMRLKSCRIHTIARGGGDTNSLIPGLVKHSSGSALNANTPTIEHQRVALHTQRLLIRWSFSPTKVRKRILMF</sequence>
<organism evidence="1 2">
    <name type="scientific">Cryoendolithus antarcticus</name>
    <dbReference type="NCBI Taxonomy" id="1507870"/>
    <lineage>
        <taxon>Eukaryota</taxon>
        <taxon>Fungi</taxon>
        <taxon>Dikarya</taxon>
        <taxon>Ascomycota</taxon>
        <taxon>Pezizomycotina</taxon>
        <taxon>Dothideomycetes</taxon>
        <taxon>Dothideomycetidae</taxon>
        <taxon>Cladosporiales</taxon>
        <taxon>Cladosporiaceae</taxon>
        <taxon>Cryoendolithus</taxon>
    </lineage>
</organism>
<keyword evidence="2" id="KW-1185">Reference proteome</keyword>
<comment type="caution">
    <text evidence="1">The sequence shown here is derived from an EMBL/GenBank/DDBJ whole genome shotgun (WGS) entry which is preliminary data.</text>
</comment>
<protein>
    <submittedName>
        <fullName evidence="1">Uncharacterized protein</fullName>
    </submittedName>
</protein>
<dbReference type="Proteomes" id="UP000192596">
    <property type="component" value="Unassembled WGS sequence"/>
</dbReference>
<dbReference type="EMBL" id="NAJO01000026">
    <property type="protein sequence ID" value="OQO02835.1"/>
    <property type="molecule type" value="Genomic_DNA"/>
</dbReference>
<dbReference type="InParanoid" id="A0A1V8SUH6"/>
<gene>
    <name evidence="1" type="ORF">B0A48_11118</name>
</gene>
<dbReference type="OrthoDB" id="3630041at2759"/>
<accession>A0A1V8SUH6</accession>
<evidence type="ECO:0000313" key="2">
    <source>
        <dbReference type="Proteomes" id="UP000192596"/>
    </source>
</evidence>
<evidence type="ECO:0000313" key="1">
    <source>
        <dbReference type="EMBL" id="OQO02835.1"/>
    </source>
</evidence>
<name>A0A1V8SUH6_9PEZI</name>
<reference evidence="2" key="1">
    <citation type="submission" date="2017-03" db="EMBL/GenBank/DDBJ databases">
        <title>Genomes of endolithic fungi from Antarctica.</title>
        <authorList>
            <person name="Coleine C."/>
            <person name="Masonjones S."/>
            <person name="Stajich J.E."/>
        </authorList>
    </citation>
    <scope>NUCLEOTIDE SEQUENCE [LARGE SCALE GENOMIC DNA]</scope>
    <source>
        <strain evidence="2">CCFEE 5527</strain>
    </source>
</reference>